<proteinExistence type="predicted"/>
<accession>A0A1X0BR87</accession>
<evidence type="ECO:0000313" key="2">
    <source>
        <dbReference type="Proteomes" id="UP000466431"/>
    </source>
</evidence>
<dbReference type="AlphaFoldDB" id="A0A1X0BR87"/>
<reference evidence="1 2" key="1">
    <citation type="journal article" date="2019" name="Emerg. Microbes Infect.">
        <title>Comprehensive subspecies identification of 175 nontuberculous mycobacteria species based on 7547 genomic profiles.</title>
        <authorList>
            <person name="Matsumoto Y."/>
            <person name="Kinjo T."/>
            <person name="Motooka D."/>
            <person name="Nabeya D."/>
            <person name="Jung N."/>
            <person name="Uechi K."/>
            <person name="Horii T."/>
            <person name="Iida T."/>
            <person name="Fujita J."/>
            <person name="Nakamura S."/>
        </authorList>
    </citation>
    <scope>NUCLEOTIDE SEQUENCE [LARGE SCALE GENOMIC DNA]</scope>
    <source>
        <strain evidence="1 2">JCM 18439</strain>
    </source>
</reference>
<protein>
    <submittedName>
        <fullName evidence="1">Uncharacterized protein</fullName>
    </submittedName>
</protein>
<dbReference type="EMBL" id="AP022591">
    <property type="protein sequence ID" value="BBY46000.1"/>
    <property type="molecule type" value="Genomic_DNA"/>
</dbReference>
<organism evidence="1 2">
    <name type="scientific">Mycolicibacterium celeriflavum</name>
    <name type="common">Mycobacterium celeriflavum</name>
    <dbReference type="NCBI Taxonomy" id="1249101"/>
    <lineage>
        <taxon>Bacteria</taxon>
        <taxon>Bacillati</taxon>
        <taxon>Actinomycetota</taxon>
        <taxon>Actinomycetes</taxon>
        <taxon>Mycobacteriales</taxon>
        <taxon>Mycobacteriaceae</taxon>
        <taxon>Mycolicibacterium</taxon>
    </lineage>
</organism>
<name>A0A1X0BR87_MYCCF</name>
<gene>
    <name evidence="1" type="ORF">MCEL_42950</name>
</gene>
<dbReference type="Proteomes" id="UP000466431">
    <property type="component" value="Chromosome"/>
</dbReference>
<sequence length="110" mass="11668">MQLTVRLSDLDSRTWSTATWASPFTTQLVLAGLIAISWLFGKAPAALHGFASFLAGAATTFLLCLVATVLLFSSSSSRARGIGISILGSFAIVLIGGIVYGFWIIQWQAT</sequence>
<evidence type="ECO:0000313" key="1">
    <source>
        <dbReference type="EMBL" id="BBY46000.1"/>
    </source>
</evidence>
<dbReference type="KEGG" id="mcee:MCEL_42950"/>
<keyword evidence="2" id="KW-1185">Reference proteome</keyword>